<dbReference type="RefSeq" id="WP_038986648.1">
    <property type="nucleotide sequence ID" value="NZ_JACAJP010000010.1"/>
</dbReference>
<evidence type="ECO:0000313" key="6">
    <source>
        <dbReference type="EMBL" id="KZE83840.1"/>
    </source>
</evidence>
<feature type="transmembrane region" description="Helical" evidence="5">
    <location>
        <begin position="82"/>
        <end position="98"/>
    </location>
</feature>
<evidence type="ECO:0000313" key="7">
    <source>
        <dbReference type="Proteomes" id="UP000076630"/>
    </source>
</evidence>
<evidence type="ECO:0000256" key="1">
    <source>
        <dbReference type="ARBA" id="ARBA00004141"/>
    </source>
</evidence>
<feature type="transmembrane region" description="Helical" evidence="5">
    <location>
        <begin position="369"/>
        <end position="390"/>
    </location>
</feature>
<feature type="transmembrane region" description="Helical" evidence="5">
    <location>
        <begin position="402"/>
        <end position="425"/>
    </location>
</feature>
<feature type="transmembrane region" description="Helical" evidence="5">
    <location>
        <begin position="173"/>
        <end position="190"/>
    </location>
</feature>
<evidence type="ECO:0000256" key="4">
    <source>
        <dbReference type="ARBA" id="ARBA00023136"/>
    </source>
</evidence>
<feature type="transmembrane region" description="Helical" evidence="5">
    <location>
        <begin position="470"/>
        <end position="487"/>
    </location>
</feature>
<dbReference type="InterPro" id="IPR036259">
    <property type="entry name" value="MFS_trans_sf"/>
</dbReference>
<dbReference type="Proteomes" id="UP000076630">
    <property type="component" value="Unassembled WGS sequence"/>
</dbReference>
<dbReference type="AlphaFoldDB" id="A0A161SMD9"/>
<dbReference type="PANTHER" id="PTHR23501">
    <property type="entry name" value="MAJOR FACILITATOR SUPERFAMILY"/>
    <property type="match status" value="1"/>
</dbReference>
<feature type="transmembrane region" description="Helical" evidence="5">
    <location>
        <begin position="140"/>
        <end position="161"/>
    </location>
</feature>
<keyword evidence="4 5" id="KW-0472">Membrane</keyword>
<dbReference type="OrthoDB" id="1404010at2"/>
<evidence type="ECO:0000256" key="3">
    <source>
        <dbReference type="ARBA" id="ARBA00022989"/>
    </source>
</evidence>
<evidence type="ECO:0000256" key="2">
    <source>
        <dbReference type="ARBA" id="ARBA00022692"/>
    </source>
</evidence>
<dbReference type="GO" id="GO:0022857">
    <property type="term" value="F:transmembrane transporter activity"/>
    <property type="evidence" value="ECO:0007669"/>
    <property type="project" value="TreeGrafter"/>
</dbReference>
<feature type="transmembrane region" description="Helical" evidence="5">
    <location>
        <begin position="310"/>
        <end position="331"/>
    </location>
</feature>
<dbReference type="PANTHER" id="PTHR23501:SF5">
    <property type="entry name" value="TRANSPORT PROTEIN"/>
    <property type="match status" value="1"/>
</dbReference>
<feature type="transmembrane region" description="Helical" evidence="5">
    <location>
        <begin position="202"/>
        <end position="225"/>
    </location>
</feature>
<proteinExistence type="predicted"/>
<gene>
    <name evidence="6" type="ORF">AV926_04040</name>
</gene>
<reference evidence="6 7" key="1">
    <citation type="submission" date="2016-01" db="EMBL/GenBank/DDBJ databases">
        <title>Whole genome sequencing of Myroides marinus L41.</title>
        <authorList>
            <person name="Hong K.W."/>
        </authorList>
    </citation>
    <scope>NUCLEOTIDE SEQUENCE [LARGE SCALE GENOMIC DNA]</scope>
    <source>
        <strain evidence="6 7">L41</strain>
    </source>
</reference>
<feature type="transmembrane region" description="Helical" evidence="5">
    <location>
        <begin position="104"/>
        <end position="128"/>
    </location>
</feature>
<dbReference type="Gene3D" id="1.20.1250.20">
    <property type="entry name" value="MFS general substrate transporter like domains"/>
    <property type="match status" value="1"/>
</dbReference>
<accession>A0A161SMD9</accession>
<feature type="transmembrane region" description="Helical" evidence="5">
    <location>
        <begin position="237"/>
        <end position="258"/>
    </location>
</feature>
<feature type="transmembrane region" description="Helical" evidence="5">
    <location>
        <begin position="338"/>
        <end position="357"/>
    </location>
</feature>
<comment type="subcellular location">
    <subcellularLocation>
        <location evidence="1">Membrane</location>
        <topology evidence="1">Multi-pass membrane protein</topology>
    </subcellularLocation>
</comment>
<comment type="caution">
    <text evidence="6">The sequence shown here is derived from an EMBL/GenBank/DDBJ whole genome shotgun (WGS) entry which is preliminary data.</text>
</comment>
<sequence length="526" mass="59868">MYNKGLFHSWVPKPVMLLLIVLIAALYCGISGIYTTNITYITGSTGAMTEYYLWANYAYAIGLGTVMPLIVRIKARFRTKELLVTSLTMCGVLFIIQGTSHQPFIIIACSYLIGVFKMIGMMEVVLPLMMLLSTGGNRGIFYSIYYSALLVITQLSGYYVAKISHLYNWQISYMYIAMICFTGAMICIIFQHNQRFMRKVPFIYIDWISVLLFNTTFMILAYILAFGKQQAWFESETIGYAAVSFFILLFVFVVRQQLIRRPFLPLNAFKKNNVRHGTIMLLCLGMYLATATIQNIFAVGILGYNPETNASLNLLLIPGLVSAAIVCYNWFKNEIPLRMLVFSGFSAFLMYSIMMYLSMSTTFSYSMWYLPMFFKGYGMGVIFVATWYYTLDKLDLASMLGLIGFAILWRTFIAVGIFSATYSWVQYQFQIQSLNNLAVYLDDAMLLRAGSGISLPLVQLNGVLSATKLIYGYINIAGIGVLLYTLFHHYGRIRTLKTRVYINKLGTLMMSKKDKESIEKQLPDHI</sequence>
<protein>
    <submittedName>
        <fullName evidence="6">Transporter</fullName>
    </submittedName>
</protein>
<dbReference type="SUPFAM" id="SSF103473">
    <property type="entry name" value="MFS general substrate transporter"/>
    <property type="match status" value="1"/>
</dbReference>
<keyword evidence="2 5" id="KW-0812">Transmembrane</keyword>
<name>A0A161SMD9_9FLAO</name>
<feature type="transmembrane region" description="Helical" evidence="5">
    <location>
        <begin position="279"/>
        <end position="304"/>
    </location>
</feature>
<feature type="transmembrane region" description="Helical" evidence="5">
    <location>
        <begin position="51"/>
        <end position="70"/>
    </location>
</feature>
<organism evidence="6 7">
    <name type="scientific">Myroides marinus</name>
    <dbReference type="NCBI Taxonomy" id="703342"/>
    <lineage>
        <taxon>Bacteria</taxon>
        <taxon>Pseudomonadati</taxon>
        <taxon>Bacteroidota</taxon>
        <taxon>Flavobacteriia</taxon>
        <taxon>Flavobacteriales</taxon>
        <taxon>Flavobacteriaceae</taxon>
        <taxon>Myroides</taxon>
    </lineage>
</organism>
<dbReference type="GO" id="GO:0005886">
    <property type="term" value="C:plasma membrane"/>
    <property type="evidence" value="ECO:0007669"/>
    <property type="project" value="TreeGrafter"/>
</dbReference>
<evidence type="ECO:0000256" key="5">
    <source>
        <dbReference type="SAM" id="Phobius"/>
    </source>
</evidence>
<dbReference type="EMBL" id="LQNU01000035">
    <property type="protein sequence ID" value="KZE83840.1"/>
    <property type="molecule type" value="Genomic_DNA"/>
</dbReference>
<keyword evidence="3 5" id="KW-1133">Transmembrane helix</keyword>
<keyword evidence="7" id="KW-1185">Reference proteome</keyword>